<dbReference type="InterPro" id="IPR004378">
    <property type="entry name" value="F420H2_quin_Rdtase"/>
</dbReference>
<dbReference type="EMBL" id="SGWQ01000008">
    <property type="protein sequence ID" value="RZS34831.1"/>
    <property type="molecule type" value="Genomic_DNA"/>
</dbReference>
<dbReference type="Gene3D" id="2.30.110.10">
    <property type="entry name" value="Electron Transport, Fmn-binding Protein, Chain A"/>
    <property type="match status" value="1"/>
</dbReference>
<evidence type="ECO:0000313" key="2">
    <source>
        <dbReference type="Proteomes" id="UP000294257"/>
    </source>
</evidence>
<evidence type="ECO:0000313" key="1">
    <source>
        <dbReference type="EMBL" id="RZS34831.1"/>
    </source>
</evidence>
<dbReference type="Pfam" id="PF04075">
    <property type="entry name" value="F420H2_quin_red"/>
    <property type="match status" value="1"/>
</dbReference>
<accession>A0A4Q7KIR8</accession>
<protein>
    <submittedName>
        <fullName evidence="1">Deazaflavin-dependent oxidoreductase (Nitroreductase family)</fullName>
    </submittedName>
</protein>
<sequence length="124" mass="13789">MAVARRLARFNKRYANKVMRLVAPYVPPLALIVHKGRTSGAEYRTPVNAYRFGDQVAVVLYYGETDWVRNVLAAGEADLTRLGRTVHIANPTLVDSRDEALGSVLHVVSLRAKQVMLADVTGRR</sequence>
<dbReference type="Proteomes" id="UP000294257">
    <property type="component" value="Unassembled WGS sequence"/>
</dbReference>
<organism evidence="1 2">
    <name type="scientific">Herbihabitans rhizosphaerae</name>
    <dbReference type="NCBI Taxonomy" id="1872711"/>
    <lineage>
        <taxon>Bacteria</taxon>
        <taxon>Bacillati</taxon>
        <taxon>Actinomycetota</taxon>
        <taxon>Actinomycetes</taxon>
        <taxon>Pseudonocardiales</taxon>
        <taxon>Pseudonocardiaceae</taxon>
        <taxon>Herbihabitans</taxon>
    </lineage>
</organism>
<dbReference type="GO" id="GO:0016491">
    <property type="term" value="F:oxidoreductase activity"/>
    <property type="evidence" value="ECO:0007669"/>
    <property type="project" value="InterPro"/>
</dbReference>
<proteinExistence type="predicted"/>
<dbReference type="NCBIfam" id="TIGR00026">
    <property type="entry name" value="hi_GC_TIGR00026"/>
    <property type="match status" value="1"/>
</dbReference>
<name>A0A4Q7KIR8_9PSEU</name>
<dbReference type="InterPro" id="IPR012349">
    <property type="entry name" value="Split_barrel_FMN-bd"/>
</dbReference>
<dbReference type="RefSeq" id="WP_130346274.1">
    <property type="nucleotide sequence ID" value="NZ_SGWQ01000008.1"/>
</dbReference>
<reference evidence="1 2" key="1">
    <citation type="submission" date="2019-02" db="EMBL/GenBank/DDBJ databases">
        <title>Genomic Encyclopedia of Type Strains, Phase IV (KMG-IV): sequencing the most valuable type-strain genomes for metagenomic binning, comparative biology and taxonomic classification.</title>
        <authorList>
            <person name="Goeker M."/>
        </authorList>
    </citation>
    <scope>NUCLEOTIDE SEQUENCE [LARGE SCALE GENOMIC DNA]</scope>
    <source>
        <strain evidence="1 2">DSM 101727</strain>
    </source>
</reference>
<dbReference type="AlphaFoldDB" id="A0A4Q7KIR8"/>
<comment type="caution">
    <text evidence="1">The sequence shown here is derived from an EMBL/GenBank/DDBJ whole genome shotgun (WGS) entry which is preliminary data.</text>
</comment>
<dbReference type="OrthoDB" id="3778270at2"/>
<gene>
    <name evidence="1" type="ORF">EV193_108180</name>
</gene>
<keyword evidence="2" id="KW-1185">Reference proteome</keyword>